<evidence type="ECO:0000256" key="1">
    <source>
        <dbReference type="SAM" id="MobiDB-lite"/>
    </source>
</evidence>
<feature type="region of interest" description="Disordered" evidence="1">
    <location>
        <begin position="918"/>
        <end position="953"/>
    </location>
</feature>
<dbReference type="Proteomes" id="UP000054144">
    <property type="component" value="Unassembled WGS sequence"/>
</dbReference>
<feature type="compositionally biased region" description="Basic residues" evidence="1">
    <location>
        <begin position="927"/>
        <end position="937"/>
    </location>
</feature>
<evidence type="ECO:0000313" key="3">
    <source>
        <dbReference type="Proteomes" id="UP000054144"/>
    </source>
</evidence>
<organism evidence="2 3">
    <name type="scientific">Fistulina hepatica ATCC 64428</name>
    <dbReference type="NCBI Taxonomy" id="1128425"/>
    <lineage>
        <taxon>Eukaryota</taxon>
        <taxon>Fungi</taxon>
        <taxon>Dikarya</taxon>
        <taxon>Basidiomycota</taxon>
        <taxon>Agaricomycotina</taxon>
        <taxon>Agaricomycetes</taxon>
        <taxon>Agaricomycetidae</taxon>
        <taxon>Agaricales</taxon>
        <taxon>Fistulinaceae</taxon>
        <taxon>Fistulina</taxon>
    </lineage>
</organism>
<feature type="compositionally biased region" description="Low complexity" evidence="1">
    <location>
        <begin position="330"/>
        <end position="339"/>
    </location>
</feature>
<gene>
    <name evidence="2" type="ORF">FISHEDRAFT_69639</name>
</gene>
<reference evidence="2 3" key="1">
    <citation type="journal article" date="2015" name="Fungal Genet. Biol.">
        <title>Evolution of novel wood decay mechanisms in Agaricales revealed by the genome sequences of Fistulina hepatica and Cylindrobasidium torrendii.</title>
        <authorList>
            <person name="Floudas D."/>
            <person name="Held B.W."/>
            <person name="Riley R."/>
            <person name="Nagy L.G."/>
            <person name="Koehler G."/>
            <person name="Ransdell A.S."/>
            <person name="Younus H."/>
            <person name="Chow J."/>
            <person name="Chiniquy J."/>
            <person name="Lipzen A."/>
            <person name="Tritt A."/>
            <person name="Sun H."/>
            <person name="Haridas S."/>
            <person name="LaButti K."/>
            <person name="Ohm R.A."/>
            <person name="Kues U."/>
            <person name="Blanchette R.A."/>
            <person name="Grigoriev I.V."/>
            <person name="Minto R.E."/>
            <person name="Hibbett D.S."/>
        </authorList>
    </citation>
    <scope>NUCLEOTIDE SEQUENCE [LARGE SCALE GENOMIC DNA]</scope>
    <source>
        <strain evidence="2 3">ATCC 64428</strain>
    </source>
</reference>
<feature type="region of interest" description="Disordered" evidence="1">
    <location>
        <begin position="539"/>
        <end position="613"/>
    </location>
</feature>
<feature type="region of interest" description="Disordered" evidence="1">
    <location>
        <begin position="785"/>
        <end position="818"/>
    </location>
</feature>
<protein>
    <submittedName>
        <fullName evidence="2">Uncharacterized protein</fullName>
    </submittedName>
</protein>
<dbReference type="AlphaFoldDB" id="A0A0D7AMP2"/>
<accession>A0A0D7AMP2</accession>
<sequence length="1148" mass="127396">MTAVLFSSGNIIAQHVSIVSDYAKPVRERNKALDEPPISIELLHASVWSAECTAAAWAQHSSQQQQQQQQAKRSSNAVPVATHELEADCLQLIQVQNEGQQDIVWMLRLVMYGVTKRVGFLNHLRYWSAMCGIMYKPLQFAMAFVPTDVLFPSLLQYTDSQLRDMEDFEVLPAVLELAATISSYNHSRTRRTVAARRFVRLLALHPLFAQGPIAVELVVRLRQEVRNAQLVDASWAAWAGPLLGDDTPAAPVVPPIIPPPTVVAVDAEPIADAPISISSSSAEEEVVHGRTVSPHAMSLADLATVAASLADPVVVPAIAKAGSPKDDSSSSRNSSPDTSCASDSEESEDSLIGRISYLRVEILRDWAVVRNRNLRLNHRRRALRSAAALIDLEHPDDRYKVMPVADRRALLDLVEPFIAELWNDGWESWADRFWPGIVNRVQVANESRELEEMRQRARDWLRRRWSEARDLNLTVEERRRVVHDSTIAFMDPDAGYSVLPDAERRALLDEVEGAVRQLWDDSWGLWAYAYWPTSAPTLRDSPGASTALRDSPRSPVLPLSTSDDLDTDPDYEEPDRKGKRHAKRSVTPLFFPHSPHASSPEFVPSDEVSTTRTPPLKLRLRLRAPVASSAPAIGQATAGHATTPVDIPTREPSQVAGPPRLIIRLPARTAASAAQLTPAPALGPVTTTSSDLPSHWIHREGFPATLPECRVVPLRETSPVRPLPPSVRLTGSLLNDPVRYNPEFVDTVERELAEEDRQQAALGLRLRGPTRPRAVAEARRRLRRPRCPDGPSRHYHYIPGGYGDETDASESEWPDDLEMSGNTREVKKAHEIHISIKRCYACRHDGILCTYVRERQPCDYCRFLHQKCSRVHKNPVDIAGAPAGNQDLSDLVRWRDIASHLGFRGGSPTVKFKSFLKQHKSAEQPGKKRAGKRRRVATKAPAPVVGPSGHQDRREELVPYQAPPVEPEAGPSTFVVPVSPIAPVEVIVPVEDAMEVDPAPINEAPLPGPSRLISRGTSPFGGADVVPRYPSLDAVEVPRQFCVAGAHGDLPPLDLRDPVIGRAYNDYVEATRNFRLTYASVHAIKEEYPQFAGTQRLSNGPVYGFADPFDAVAHTRRLWLTAQARAAEMRQRWQEDPELNRPSPSLEL</sequence>
<proteinExistence type="predicted"/>
<feature type="region of interest" description="Disordered" evidence="1">
    <location>
        <begin position="632"/>
        <end position="656"/>
    </location>
</feature>
<feature type="compositionally biased region" description="Acidic residues" evidence="1">
    <location>
        <begin position="804"/>
        <end position="818"/>
    </location>
</feature>
<feature type="compositionally biased region" description="Acidic residues" evidence="1">
    <location>
        <begin position="563"/>
        <end position="573"/>
    </location>
</feature>
<name>A0A0D7AMP2_9AGAR</name>
<evidence type="ECO:0000313" key="2">
    <source>
        <dbReference type="EMBL" id="KIY52832.1"/>
    </source>
</evidence>
<feature type="region of interest" description="Disordered" evidence="1">
    <location>
        <begin position="321"/>
        <end position="346"/>
    </location>
</feature>
<keyword evidence="3" id="KW-1185">Reference proteome</keyword>
<dbReference type="EMBL" id="KN881630">
    <property type="protein sequence ID" value="KIY52832.1"/>
    <property type="molecule type" value="Genomic_DNA"/>
</dbReference>